<keyword evidence="1" id="KW-1133">Transmembrane helix</keyword>
<evidence type="ECO:0000256" key="1">
    <source>
        <dbReference type="SAM" id="Phobius"/>
    </source>
</evidence>
<keyword evidence="1" id="KW-0812">Transmembrane</keyword>
<dbReference type="EMBL" id="PXOH01000032">
    <property type="protein sequence ID" value="PSF33180.1"/>
    <property type="molecule type" value="Genomic_DNA"/>
</dbReference>
<name>A0A2T1LSX4_9CHRO</name>
<evidence type="ECO:0000313" key="3">
    <source>
        <dbReference type="Proteomes" id="UP000239001"/>
    </source>
</evidence>
<dbReference type="PANTHER" id="PTHR37309">
    <property type="entry name" value="SLR0284 PROTEIN"/>
    <property type="match status" value="1"/>
</dbReference>
<dbReference type="RefSeq" id="WP_106458773.1">
    <property type="nucleotide sequence ID" value="NZ_PXOH01000032.1"/>
</dbReference>
<accession>A0A2T1LSX4</accession>
<keyword evidence="1" id="KW-0472">Membrane</keyword>
<dbReference type="Pfam" id="PF04020">
    <property type="entry name" value="Phage_holin_4_2"/>
    <property type="match status" value="1"/>
</dbReference>
<evidence type="ECO:0008006" key="4">
    <source>
        <dbReference type="Google" id="ProtNLM"/>
    </source>
</evidence>
<comment type="caution">
    <text evidence="2">The sequence shown here is derived from an EMBL/GenBank/DDBJ whole genome shotgun (WGS) entry which is preliminary data.</text>
</comment>
<dbReference type="InterPro" id="IPR007165">
    <property type="entry name" value="Phage_holin_4_2"/>
</dbReference>
<gene>
    <name evidence="2" type="ORF">C7H19_20460</name>
</gene>
<dbReference type="AlphaFoldDB" id="A0A2T1LSX4"/>
<sequence length="115" mass="12079">MFSFLLTWILTALALLLTASIVPGISIASFSVAIIAAVVLGLVNAIVKPLLIFFTLPLTILTLGLFIFVVNAIAFSLVAYFTPGFHVGGFFPALFGSIVLSIISSILNSLFLSGS</sequence>
<evidence type="ECO:0000313" key="2">
    <source>
        <dbReference type="EMBL" id="PSF33180.1"/>
    </source>
</evidence>
<organism evidence="2 3">
    <name type="scientific">Aphanothece hegewaldii CCALA 016</name>
    <dbReference type="NCBI Taxonomy" id="2107694"/>
    <lineage>
        <taxon>Bacteria</taxon>
        <taxon>Bacillati</taxon>
        <taxon>Cyanobacteriota</taxon>
        <taxon>Cyanophyceae</taxon>
        <taxon>Oscillatoriophycideae</taxon>
        <taxon>Chroococcales</taxon>
        <taxon>Aphanothecaceae</taxon>
        <taxon>Aphanothece</taxon>
    </lineage>
</organism>
<reference evidence="2 3" key="1">
    <citation type="submission" date="2018-03" db="EMBL/GenBank/DDBJ databases">
        <title>The ancient ancestry and fast evolution of plastids.</title>
        <authorList>
            <person name="Moore K.R."/>
            <person name="Magnabosco C."/>
            <person name="Momper L."/>
            <person name="Gold D.A."/>
            <person name="Bosak T."/>
            <person name="Fournier G.P."/>
        </authorList>
    </citation>
    <scope>NUCLEOTIDE SEQUENCE [LARGE SCALE GENOMIC DNA]</scope>
    <source>
        <strain evidence="2 3">CCALA 016</strain>
    </source>
</reference>
<dbReference type="PANTHER" id="PTHR37309:SF1">
    <property type="entry name" value="SLR0284 PROTEIN"/>
    <property type="match status" value="1"/>
</dbReference>
<feature type="transmembrane region" description="Helical" evidence="1">
    <location>
        <begin position="54"/>
        <end position="81"/>
    </location>
</feature>
<keyword evidence="3" id="KW-1185">Reference proteome</keyword>
<dbReference type="Proteomes" id="UP000239001">
    <property type="component" value="Unassembled WGS sequence"/>
</dbReference>
<feature type="transmembrane region" description="Helical" evidence="1">
    <location>
        <begin position="29"/>
        <end position="47"/>
    </location>
</feature>
<protein>
    <recommendedName>
        <fullName evidence="4">Phage holin family protein</fullName>
    </recommendedName>
</protein>
<reference evidence="2 3" key="2">
    <citation type="submission" date="2018-03" db="EMBL/GenBank/DDBJ databases">
        <authorList>
            <person name="Keele B.F."/>
        </authorList>
    </citation>
    <scope>NUCLEOTIDE SEQUENCE [LARGE SCALE GENOMIC DNA]</scope>
    <source>
        <strain evidence="2 3">CCALA 016</strain>
    </source>
</reference>
<feature type="transmembrane region" description="Helical" evidence="1">
    <location>
        <begin position="93"/>
        <end position="112"/>
    </location>
</feature>
<proteinExistence type="predicted"/>